<proteinExistence type="inferred from homology"/>
<dbReference type="InterPro" id="IPR006330">
    <property type="entry name" value="Ado/ade_deaminase"/>
</dbReference>
<dbReference type="Proteomes" id="UP000231823">
    <property type="component" value="Chromosome"/>
</dbReference>
<evidence type="ECO:0000256" key="1">
    <source>
        <dbReference type="ARBA" id="ARBA00001947"/>
    </source>
</evidence>
<dbReference type="OrthoDB" id="9779574at2"/>
<keyword evidence="8" id="KW-1185">Reference proteome</keyword>
<keyword evidence="3" id="KW-0479">Metal-binding</keyword>
<evidence type="ECO:0000313" key="7">
    <source>
        <dbReference type="EMBL" id="AUB31303.1"/>
    </source>
</evidence>
<dbReference type="SUPFAM" id="SSF51556">
    <property type="entry name" value="Metallo-dependent hydrolases"/>
    <property type="match status" value="1"/>
</dbReference>
<dbReference type="GO" id="GO:0046872">
    <property type="term" value="F:metal ion binding"/>
    <property type="evidence" value="ECO:0007669"/>
    <property type="project" value="UniProtKB-KW"/>
</dbReference>
<protein>
    <submittedName>
        <fullName evidence="7">Adenine deaminase</fullName>
    </submittedName>
</protein>
<dbReference type="PANTHER" id="PTHR43114:SF6">
    <property type="entry name" value="ADENINE DEAMINASE"/>
    <property type="match status" value="1"/>
</dbReference>
<dbReference type="InterPro" id="IPR001365">
    <property type="entry name" value="A_deaminase_dom"/>
</dbReference>
<evidence type="ECO:0000256" key="4">
    <source>
        <dbReference type="ARBA" id="ARBA00022801"/>
    </source>
</evidence>
<dbReference type="InterPro" id="IPR032466">
    <property type="entry name" value="Metal_Hydrolase"/>
</dbReference>
<evidence type="ECO:0000259" key="6">
    <source>
        <dbReference type="Pfam" id="PF00962"/>
    </source>
</evidence>
<dbReference type="EMBL" id="CP025057">
    <property type="protein sequence ID" value="AUB31303.1"/>
    <property type="molecule type" value="Genomic_DNA"/>
</dbReference>
<feature type="domain" description="Adenosine deaminase" evidence="6">
    <location>
        <begin position="10"/>
        <end position="224"/>
    </location>
</feature>
<comment type="similarity">
    <text evidence="2">Belongs to the metallo-dependent hydrolases superfamily. Adenosine and AMP deaminases family.</text>
</comment>
<reference evidence="7 8" key="1">
    <citation type="submission" date="2017-12" db="EMBL/GenBank/DDBJ databases">
        <title>Complete genome sequence of Spiroplasma floricola 23-6 (ATCC 29989).</title>
        <authorList>
            <person name="Tsai Y.-M."/>
            <person name="Wu P.-S."/>
            <person name="Lo W.-S."/>
            <person name="Kuo C.-H."/>
        </authorList>
    </citation>
    <scope>NUCLEOTIDE SEQUENCE [LARGE SCALE GENOMIC DNA]</scope>
    <source>
        <strain evidence="7 8">23-6</strain>
    </source>
</reference>
<dbReference type="PANTHER" id="PTHR43114">
    <property type="entry name" value="ADENINE DEAMINASE"/>
    <property type="match status" value="1"/>
</dbReference>
<dbReference type="AlphaFoldDB" id="A0A2K8SCZ5"/>
<evidence type="ECO:0000256" key="2">
    <source>
        <dbReference type="ARBA" id="ARBA00006676"/>
    </source>
</evidence>
<dbReference type="RefSeq" id="WP_100916292.1">
    <property type="nucleotide sequence ID" value="NZ_CP025057.1"/>
</dbReference>
<organism evidence="7 8">
    <name type="scientific">Spiroplasma floricola 23-6</name>
    <dbReference type="NCBI Taxonomy" id="1336749"/>
    <lineage>
        <taxon>Bacteria</taxon>
        <taxon>Bacillati</taxon>
        <taxon>Mycoplasmatota</taxon>
        <taxon>Mollicutes</taxon>
        <taxon>Entomoplasmatales</taxon>
        <taxon>Spiroplasmataceae</taxon>
        <taxon>Spiroplasma</taxon>
    </lineage>
</organism>
<evidence type="ECO:0000313" key="8">
    <source>
        <dbReference type="Proteomes" id="UP000231823"/>
    </source>
</evidence>
<dbReference type="GO" id="GO:0006146">
    <property type="term" value="P:adenine catabolic process"/>
    <property type="evidence" value="ECO:0007669"/>
    <property type="project" value="TreeGrafter"/>
</dbReference>
<dbReference type="Pfam" id="PF00962">
    <property type="entry name" value="A_deaminase"/>
    <property type="match status" value="1"/>
</dbReference>
<name>A0A2K8SCZ5_9MOLU</name>
<dbReference type="KEGG" id="sfz:SFLOR_v1c02420"/>
<dbReference type="GO" id="GO:0005829">
    <property type="term" value="C:cytosol"/>
    <property type="evidence" value="ECO:0007669"/>
    <property type="project" value="TreeGrafter"/>
</dbReference>
<dbReference type="GO" id="GO:0000034">
    <property type="term" value="F:adenine deaminase activity"/>
    <property type="evidence" value="ECO:0007669"/>
    <property type="project" value="TreeGrafter"/>
</dbReference>
<comment type="cofactor">
    <cofactor evidence="1">
        <name>Zn(2+)</name>
        <dbReference type="ChEBI" id="CHEBI:29105"/>
    </cofactor>
</comment>
<keyword evidence="5" id="KW-0862">Zinc</keyword>
<dbReference type="GO" id="GO:0043103">
    <property type="term" value="P:hypoxanthine salvage"/>
    <property type="evidence" value="ECO:0007669"/>
    <property type="project" value="TreeGrafter"/>
</dbReference>
<evidence type="ECO:0000256" key="5">
    <source>
        <dbReference type="ARBA" id="ARBA00022833"/>
    </source>
</evidence>
<sequence>MNKQNFITMPKFEMHLHIEGTMYPEFFVKKAKEKNIKLAFDTPEEYYVDYRTRNTLQKFLMTYYGNMRVLENKWDFYDLAWEHAKRASEQNIRYAEIFFDPQPHLYRGVKFDEIVNGLYEAFQDAKKKLNFRAQLIMCFLKDLPEYEAEEVLELAKSAIKQNKIIAIGFDSSESPNWVQRFQKVVLKARFLGLKVVSHCQENVTDQSAWDVLHYFQPNRIDHGFLYTRIKKFWQE</sequence>
<accession>A0A2K8SCZ5</accession>
<gene>
    <name evidence="7" type="primary">ade</name>
    <name evidence="7" type="ORF">SFLOR_v1c02420</name>
</gene>
<evidence type="ECO:0000256" key="3">
    <source>
        <dbReference type="ARBA" id="ARBA00022723"/>
    </source>
</evidence>
<dbReference type="Gene3D" id="3.20.20.140">
    <property type="entry name" value="Metal-dependent hydrolases"/>
    <property type="match status" value="1"/>
</dbReference>
<keyword evidence="4" id="KW-0378">Hydrolase</keyword>